<organism evidence="6 7">
    <name type="scientific">Synchytrium microbalum</name>
    <dbReference type="NCBI Taxonomy" id="1806994"/>
    <lineage>
        <taxon>Eukaryota</taxon>
        <taxon>Fungi</taxon>
        <taxon>Fungi incertae sedis</taxon>
        <taxon>Chytridiomycota</taxon>
        <taxon>Chytridiomycota incertae sedis</taxon>
        <taxon>Chytridiomycetes</taxon>
        <taxon>Synchytriales</taxon>
        <taxon>Synchytriaceae</taxon>
        <taxon>Synchytrium</taxon>
    </lineage>
</organism>
<evidence type="ECO:0000256" key="4">
    <source>
        <dbReference type="ARBA" id="ARBA00022989"/>
    </source>
</evidence>
<dbReference type="EMBL" id="QEAO01000017">
    <property type="protein sequence ID" value="TPX33915.1"/>
    <property type="molecule type" value="Genomic_DNA"/>
</dbReference>
<dbReference type="InterPro" id="IPR024512">
    <property type="entry name" value="Ser_palmitoyltrfase_ssu-like"/>
</dbReference>
<keyword evidence="3" id="KW-0256">Endoplasmic reticulum</keyword>
<evidence type="ECO:0000256" key="1">
    <source>
        <dbReference type="ARBA" id="ARBA00004477"/>
    </source>
</evidence>
<dbReference type="GeneID" id="42004606"/>
<dbReference type="GO" id="GO:0005789">
    <property type="term" value="C:endoplasmic reticulum membrane"/>
    <property type="evidence" value="ECO:0007669"/>
    <property type="project" value="UniProtKB-SubCell"/>
</dbReference>
<dbReference type="RefSeq" id="XP_031024799.1">
    <property type="nucleotide sequence ID" value="XM_031169309.1"/>
</dbReference>
<dbReference type="Proteomes" id="UP000319731">
    <property type="component" value="Unassembled WGS sequence"/>
</dbReference>
<comment type="caution">
    <text evidence="6">The sequence shown here is derived from an EMBL/GenBank/DDBJ whole genome shotgun (WGS) entry which is preliminary data.</text>
</comment>
<evidence type="ECO:0000256" key="5">
    <source>
        <dbReference type="ARBA" id="ARBA00023136"/>
    </source>
</evidence>
<comment type="subcellular location">
    <subcellularLocation>
        <location evidence="1">Endoplasmic reticulum membrane</location>
        <topology evidence="1">Multi-pass membrane protein</topology>
    </subcellularLocation>
</comment>
<protein>
    <submittedName>
        <fullName evidence="6">Uncharacterized protein</fullName>
    </submittedName>
</protein>
<dbReference type="Pfam" id="PF11779">
    <property type="entry name" value="SPT_ssu-like"/>
    <property type="match status" value="1"/>
</dbReference>
<name>A0A507C8T8_9FUNG</name>
<proteinExistence type="predicted"/>
<evidence type="ECO:0000256" key="3">
    <source>
        <dbReference type="ARBA" id="ARBA00022824"/>
    </source>
</evidence>
<reference evidence="6 7" key="1">
    <citation type="journal article" date="2019" name="Sci. Rep.">
        <title>Comparative genomics of chytrid fungi reveal insights into the obligate biotrophic and pathogenic lifestyle of Synchytrium endobioticum.</title>
        <authorList>
            <person name="van de Vossenberg B.T.L.H."/>
            <person name="Warris S."/>
            <person name="Nguyen H.D.T."/>
            <person name="van Gent-Pelzer M.P.E."/>
            <person name="Joly D.L."/>
            <person name="van de Geest H.C."/>
            <person name="Bonants P.J.M."/>
            <person name="Smith D.S."/>
            <person name="Levesque C.A."/>
            <person name="van der Lee T.A.J."/>
        </authorList>
    </citation>
    <scope>NUCLEOTIDE SEQUENCE [LARGE SCALE GENOMIC DNA]</scope>
    <source>
        <strain evidence="6 7">JEL517</strain>
    </source>
</reference>
<keyword evidence="2" id="KW-0812">Transmembrane</keyword>
<gene>
    <name evidence="6" type="ORF">SmJEL517_g03381</name>
</gene>
<keyword evidence="7" id="KW-1185">Reference proteome</keyword>
<keyword evidence="4" id="KW-1133">Transmembrane helix</keyword>
<accession>A0A507C8T8</accession>
<evidence type="ECO:0000256" key="2">
    <source>
        <dbReference type="ARBA" id="ARBA00022692"/>
    </source>
</evidence>
<evidence type="ECO:0000313" key="7">
    <source>
        <dbReference type="Proteomes" id="UP000319731"/>
    </source>
</evidence>
<evidence type="ECO:0000313" key="6">
    <source>
        <dbReference type="EMBL" id="TPX33915.1"/>
    </source>
</evidence>
<sequence length="89" mass="10568">MLKEFREWIRLKNYQYELTFGLYMLEGWEKTTFSKYRGIPTLKPGNLLCLFAAASLHLGARQEDCLLHEWGYAIKSDTYIRILGMKEEE</sequence>
<dbReference type="OrthoDB" id="202672at2759"/>
<keyword evidence="5" id="KW-0472">Membrane</keyword>
<dbReference type="AlphaFoldDB" id="A0A507C8T8"/>